<protein>
    <recommendedName>
        <fullName evidence="3">Glycosyltransferase 2-like domain-containing protein</fullName>
    </recommendedName>
</protein>
<dbReference type="RefSeq" id="WP_010007303.1">
    <property type="nucleotide sequence ID" value="NZ_JAGYGP010000001.1"/>
</dbReference>
<reference evidence="4 5" key="1">
    <citation type="journal article" date="2019" name="Appl. Microbiol. Biotechnol.">
        <title>Uncovering carbohydrate metabolism through a genotype-phenotype association study of 56 lactic acid bacteria genomes.</title>
        <authorList>
            <person name="Buron-Moles G."/>
            <person name="Chailyan A."/>
            <person name="Dolejs I."/>
            <person name="Forster J."/>
            <person name="Miks M.H."/>
        </authorList>
    </citation>
    <scope>NUCLEOTIDE SEQUENCE [LARGE SCALE GENOMIC DNA]</scope>
    <source>
        <strain evidence="4 5">ATCC 700006</strain>
    </source>
</reference>
<dbReference type="PANTHER" id="PTHR22916">
    <property type="entry name" value="GLYCOSYLTRANSFERASE"/>
    <property type="match status" value="1"/>
</dbReference>
<dbReference type="Gene3D" id="3.90.550.10">
    <property type="entry name" value="Spore Coat Polysaccharide Biosynthesis Protein SpsA, Chain A"/>
    <property type="match status" value="1"/>
</dbReference>
<dbReference type="EMBL" id="PUFI01000005">
    <property type="protein sequence ID" value="TDG69479.1"/>
    <property type="molecule type" value="Genomic_DNA"/>
</dbReference>
<keyword evidence="2" id="KW-0808">Transferase</keyword>
<comment type="caution">
    <text evidence="4">The sequence shown here is derived from an EMBL/GenBank/DDBJ whole genome shotgun (WGS) entry which is preliminary data.</text>
</comment>
<dbReference type="Pfam" id="PF00535">
    <property type="entry name" value="Glycos_transf_2"/>
    <property type="match status" value="1"/>
</dbReference>
<dbReference type="InterPro" id="IPR029044">
    <property type="entry name" value="Nucleotide-diphossugar_trans"/>
</dbReference>
<dbReference type="AlphaFoldDB" id="A0A4R5NAG0"/>
<evidence type="ECO:0000256" key="2">
    <source>
        <dbReference type="ARBA" id="ARBA00022679"/>
    </source>
</evidence>
<dbReference type="CDD" id="cd00761">
    <property type="entry name" value="Glyco_tranf_GTA_type"/>
    <property type="match status" value="1"/>
</dbReference>
<feature type="domain" description="Glycosyltransferase 2-like" evidence="3">
    <location>
        <begin position="7"/>
        <end position="177"/>
    </location>
</feature>
<evidence type="ECO:0000256" key="1">
    <source>
        <dbReference type="ARBA" id="ARBA00022676"/>
    </source>
</evidence>
<dbReference type="PANTHER" id="PTHR22916:SF51">
    <property type="entry name" value="GLYCOSYLTRANSFERASE EPSH-RELATED"/>
    <property type="match status" value="1"/>
</dbReference>
<name>A0A4R5NAG0_9LACO</name>
<evidence type="ECO:0000313" key="5">
    <source>
        <dbReference type="Proteomes" id="UP000295681"/>
    </source>
</evidence>
<accession>A0A4R5NAG0</accession>
<organism evidence="4 5">
    <name type="scientific">Leuconostoc fallax</name>
    <dbReference type="NCBI Taxonomy" id="1251"/>
    <lineage>
        <taxon>Bacteria</taxon>
        <taxon>Bacillati</taxon>
        <taxon>Bacillota</taxon>
        <taxon>Bacilli</taxon>
        <taxon>Lactobacillales</taxon>
        <taxon>Lactobacillaceae</taxon>
        <taxon>Leuconostoc</taxon>
    </lineage>
</organism>
<dbReference type="GO" id="GO:0016757">
    <property type="term" value="F:glycosyltransferase activity"/>
    <property type="evidence" value="ECO:0007669"/>
    <property type="project" value="UniProtKB-KW"/>
</dbReference>
<sequence length="345" mass="39542">MTEPKVSIIMPFYNVHDYLPHGVVSILNQTYRNFELILVDDGSNDGSGQVADQLAHQDARIQVYHQENKGVADARNTGLDATTGDLITFVDADDMITPFYLANSVPTLLNEQADIVTTRCVEVGNYQEANLVLNRPVQKQSFTIVDGYRATEKLLLQDNIDVSCWGKIYRRELFHDLRFKSGIIYEDFEIVPKIFLKAKKVILRQETDYVYLERESSIMHMHFNENELIMLDITAAIFERMSNINIRLTEAAAAKNFYALSQLLAELFKLTPPRLDLIDQIWSAMQHYANYITQTGRAMASIKEASLIARHSTPQQYQDYLKESGQDKGLLRDSQRMLNHHNLSE</sequence>
<dbReference type="Proteomes" id="UP000295681">
    <property type="component" value="Unassembled WGS sequence"/>
</dbReference>
<keyword evidence="5" id="KW-1185">Reference proteome</keyword>
<dbReference type="STRING" id="907931.GCA_000165675_01455"/>
<keyword evidence="1" id="KW-0328">Glycosyltransferase</keyword>
<proteinExistence type="predicted"/>
<evidence type="ECO:0000259" key="3">
    <source>
        <dbReference type="Pfam" id="PF00535"/>
    </source>
</evidence>
<dbReference type="SUPFAM" id="SSF53448">
    <property type="entry name" value="Nucleotide-diphospho-sugar transferases"/>
    <property type="match status" value="1"/>
</dbReference>
<gene>
    <name evidence="4" type="ORF">C5L23_000941</name>
</gene>
<dbReference type="InterPro" id="IPR001173">
    <property type="entry name" value="Glyco_trans_2-like"/>
</dbReference>
<evidence type="ECO:0000313" key="4">
    <source>
        <dbReference type="EMBL" id="TDG69479.1"/>
    </source>
</evidence>